<dbReference type="PROSITE" id="PS51192">
    <property type="entry name" value="HELICASE_ATP_BIND_1"/>
    <property type="match status" value="1"/>
</dbReference>
<dbReference type="AlphaFoldDB" id="A0AAV0UAI2"/>
<dbReference type="InterPro" id="IPR027417">
    <property type="entry name" value="P-loop_NTPase"/>
</dbReference>
<evidence type="ECO:0000259" key="3">
    <source>
        <dbReference type="PROSITE" id="PS51192"/>
    </source>
</evidence>
<dbReference type="SMART" id="SM00487">
    <property type="entry name" value="DEXDc"/>
    <property type="match status" value="1"/>
</dbReference>
<dbReference type="Pfam" id="PF00176">
    <property type="entry name" value="SNF2-rel_dom"/>
    <property type="match status" value="1"/>
</dbReference>
<keyword evidence="6" id="KW-1185">Reference proteome</keyword>
<gene>
    <name evidence="5" type="ORF">HBR001_LOCUS5955</name>
</gene>
<proteinExistence type="predicted"/>
<dbReference type="InterPro" id="IPR001650">
    <property type="entry name" value="Helicase_C-like"/>
</dbReference>
<comment type="caution">
    <text evidence="5">The sequence shown here is derived from an EMBL/GenBank/DDBJ whole genome shotgun (WGS) entry which is preliminary data.</text>
</comment>
<dbReference type="InterPro" id="IPR038718">
    <property type="entry name" value="SNF2-like_sf"/>
</dbReference>
<dbReference type="GO" id="GO:0016787">
    <property type="term" value="F:hydrolase activity"/>
    <property type="evidence" value="ECO:0007669"/>
    <property type="project" value="UniProtKB-KW"/>
</dbReference>
<organism evidence="5 6">
    <name type="scientific">Hyaloperonospora brassicae</name>
    <name type="common">Brassica downy mildew</name>
    <name type="synonym">Peronospora brassicae</name>
    <dbReference type="NCBI Taxonomy" id="162125"/>
    <lineage>
        <taxon>Eukaryota</taxon>
        <taxon>Sar</taxon>
        <taxon>Stramenopiles</taxon>
        <taxon>Oomycota</taxon>
        <taxon>Peronosporomycetes</taxon>
        <taxon>Peronosporales</taxon>
        <taxon>Peronosporaceae</taxon>
        <taxon>Hyaloperonospora</taxon>
    </lineage>
</organism>
<dbReference type="InterPro" id="IPR000330">
    <property type="entry name" value="SNF2_N"/>
</dbReference>
<name>A0AAV0UAI2_HYABA</name>
<keyword evidence="1" id="KW-0378">Hydrolase</keyword>
<evidence type="ECO:0000313" key="6">
    <source>
        <dbReference type="Proteomes" id="UP001162031"/>
    </source>
</evidence>
<evidence type="ECO:0000256" key="2">
    <source>
        <dbReference type="SAM" id="MobiDB-lite"/>
    </source>
</evidence>
<evidence type="ECO:0000259" key="4">
    <source>
        <dbReference type="PROSITE" id="PS51194"/>
    </source>
</evidence>
<evidence type="ECO:0008006" key="7">
    <source>
        <dbReference type="Google" id="ProtNLM"/>
    </source>
</evidence>
<dbReference type="CDD" id="cd18793">
    <property type="entry name" value="SF2_C_SNF"/>
    <property type="match status" value="1"/>
</dbReference>
<dbReference type="PANTHER" id="PTHR10799">
    <property type="entry name" value="SNF2/RAD54 HELICASE FAMILY"/>
    <property type="match status" value="1"/>
</dbReference>
<dbReference type="SMART" id="SM00490">
    <property type="entry name" value="HELICc"/>
    <property type="match status" value="1"/>
</dbReference>
<dbReference type="Pfam" id="PF00271">
    <property type="entry name" value="Helicase_C"/>
    <property type="match status" value="1"/>
</dbReference>
<dbReference type="Gene3D" id="3.40.50.10810">
    <property type="entry name" value="Tandem AAA-ATPase domain"/>
    <property type="match status" value="1"/>
</dbReference>
<dbReference type="Proteomes" id="UP001162031">
    <property type="component" value="Unassembled WGS sequence"/>
</dbReference>
<dbReference type="InterPro" id="IPR014001">
    <property type="entry name" value="Helicase_ATP-bd"/>
</dbReference>
<reference evidence="5" key="1">
    <citation type="submission" date="2022-12" db="EMBL/GenBank/DDBJ databases">
        <authorList>
            <person name="Webb A."/>
        </authorList>
    </citation>
    <scope>NUCLEOTIDE SEQUENCE</scope>
    <source>
        <strain evidence="5">Hp1</strain>
    </source>
</reference>
<dbReference type="GO" id="GO:0005524">
    <property type="term" value="F:ATP binding"/>
    <property type="evidence" value="ECO:0007669"/>
    <property type="project" value="InterPro"/>
</dbReference>
<dbReference type="PROSITE" id="PS51194">
    <property type="entry name" value="HELICASE_CTER"/>
    <property type="match status" value="1"/>
</dbReference>
<protein>
    <recommendedName>
        <fullName evidence="7">Helicase</fullName>
    </recommendedName>
</protein>
<feature type="region of interest" description="Disordered" evidence="2">
    <location>
        <begin position="81"/>
        <end position="118"/>
    </location>
</feature>
<evidence type="ECO:0000256" key="1">
    <source>
        <dbReference type="ARBA" id="ARBA00022801"/>
    </source>
</evidence>
<feature type="domain" description="Helicase ATP-binding" evidence="3">
    <location>
        <begin position="164"/>
        <end position="335"/>
    </location>
</feature>
<dbReference type="Gene3D" id="3.40.50.300">
    <property type="entry name" value="P-loop containing nucleotide triphosphate hydrolases"/>
    <property type="match status" value="1"/>
</dbReference>
<accession>A0AAV0UAI2</accession>
<sequence>MVARAFPDEAAVLPDLAAMEKIEHEARREREAAEAVPEGAPNVFEPVRAAREKIAKLDSLLEKASLYSSFLFANMELAAQTSGDGVEPTEADTTVERKRKRDTPSSPTGPKKARQGVDKLREVQEDAVLDAHQQQLKNGSFPQPKLLTGGTLRVYQLEGIQWLCNLFENGLNGILADEMGLGKTIQVIGLLAHLKALGVRGPHLIVAPLSTLMNWASEFRKWAPQMPVVVYHGTKLERKNMRKHELSSKRKSHVDFPVVISSYEVMLADARAFTNSGFVWKYMVIDEGHRLKNMDCKLVRELKRGRSENRLLLTGTPLQNNLTELWSLLNFILPDVFDDLELFESWFSFTPDAVATATATNESVATQDVLQGEKKIEVIAKLHEILRPFLLRRLKVDVVEEMVSKTEIFVYCSMTPIQREYYKMICDGTLAKAMEKKYGKSQAQQAFSTRTLRNKVMHMRKCCLHPYLFDEPLSATGDVVTDEKIVEMSGKMMVLDKMLRELKRKGHKALIFSQMTRVLDILEDYLSMREYSYCRLDGSTKLVDREDQMQKFNKVSAGSVSTNDDDNVFVFMLSTRAGGLGINLIAADTVIFFDSDWNPQQDNQAMDRCHRIGQKNEIIVYRLVTENSFEDRMTQRAFEKRKLERVVIQRGGFKQRTTPAETARLTSTELEDLLKDDVEIRKGVESGGITDMELSQILDRELVVRSFVRPINDGPEGETSSDLDVIPSKGHGYEVVENAPASMEGFA</sequence>
<dbReference type="FunFam" id="3.40.50.10810:FF:000067">
    <property type="entry name" value="ATP-dependent DNA helicase"/>
    <property type="match status" value="1"/>
</dbReference>
<dbReference type="InterPro" id="IPR049730">
    <property type="entry name" value="SNF2/RAD54-like_C"/>
</dbReference>
<dbReference type="SUPFAM" id="SSF52540">
    <property type="entry name" value="P-loop containing nucleoside triphosphate hydrolases"/>
    <property type="match status" value="2"/>
</dbReference>
<feature type="domain" description="Helicase C-terminal" evidence="4">
    <location>
        <begin position="494"/>
        <end position="666"/>
    </location>
</feature>
<evidence type="ECO:0000313" key="5">
    <source>
        <dbReference type="EMBL" id="CAI5733799.1"/>
    </source>
</evidence>
<dbReference type="EMBL" id="CANTFL010001211">
    <property type="protein sequence ID" value="CAI5733799.1"/>
    <property type="molecule type" value="Genomic_DNA"/>
</dbReference>